<dbReference type="Gene3D" id="3.40.630.10">
    <property type="entry name" value="Zn peptidases"/>
    <property type="match status" value="1"/>
</dbReference>
<proteinExistence type="predicted"/>
<comment type="caution">
    <text evidence="4">The sequence shown here is derived from an EMBL/GenBank/DDBJ whole genome shotgun (WGS) entry which is preliminary data.</text>
</comment>
<keyword evidence="2" id="KW-0862">Zinc</keyword>
<feature type="binding site" evidence="2">
    <location>
        <position position="5"/>
    </location>
    <ligand>
        <name>Zn(2+)</name>
        <dbReference type="ChEBI" id="CHEBI:29105"/>
        <label>2</label>
    </ligand>
</feature>
<evidence type="ECO:0000313" key="5">
    <source>
        <dbReference type="Proteomes" id="UP000747542"/>
    </source>
</evidence>
<protein>
    <submittedName>
        <fullName evidence="4">Aminoacylase-1-like 3</fullName>
    </submittedName>
</protein>
<dbReference type="GO" id="GO:0046872">
    <property type="term" value="F:metal ion binding"/>
    <property type="evidence" value="ECO:0007669"/>
    <property type="project" value="UniProtKB-KW"/>
</dbReference>
<name>A0A8J5JJR6_HOMAM</name>
<evidence type="ECO:0000256" key="1">
    <source>
        <dbReference type="PIRSR" id="PIRSR036696-1"/>
    </source>
</evidence>
<keyword evidence="2" id="KW-0479">Metal-binding</keyword>
<gene>
    <name evidence="4" type="primary">Acy1-L3</name>
    <name evidence="4" type="ORF">Hamer_G015994</name>
</gene>
<accession>A0A8J5JJR6</accession>
<evidence type="ECO:0000313" key="4">
    <source>
        <dbReference type="EMBL" id="KAG7155623.1"/>
    </source>
</evidence>
<dbReference type="SUPFAM" id="SSF53187">
    <property type="entry name" value="Zn-dependent exopeptidases"/>
    <property type="match status" value="1"/>
</dbReference>
<dbReference type="AlphaFoldDB" id="A0A8J5JJR6"/>
<feature type="binding site" evidence="2">
    <location>
        <position position="223"/>
    </location>
    <ligand>
        <name>Zn(2+)</name>
        <dbReference type="ChEBI" id="CHEBI:29105"/>
        <label>2</label>
    </ligand>
</feature>
<keyword evidence="5" id="KW-1185">Reference proteome</keyword>
<sequence length="253" mass="28567">MTDEEIGGIDGMAEFIETDIFKKLKVGFALDEGYANPTEKYTVFYGERTVLWVYVKCPGQPGHGSQFLPNTAGEKLQRVINSFLNFRSQQKQLLKEDKDLNLGDVTSVNLTMLQGGVQFNVVPSELCVGFDVRVTPTIGENKFEDMIKSWCKEAGDDVTYEFKHIAPGSHSESKDEYPNLTCVEDGKNPWWDAFSQACKDEYVLVNIPALGFSPMNKTPILLHHHNEFLNEKIFMRGVEIYTTIIPTLANLKI</sequence>
<comment type="cofactor">
    <cofactor evidence="2">
        <name>Zn(2+)</name>
        <dbReference type="ChEBI" id="CHEBI:29105"/>
    </cofactor>
    <text evidence="2">Binds 2 Zn(2+) ions per subunit.</text>
</comment>
<dbReference type="InterPro" id="IPR052083">
    <property type="entry name" value="Aminoacylase-1_M20A"/>
</dbReference>
<dbReference type="Proteomes" id="UP000747542">
    <property type="component" value="Unassembled WGS sequence"/>
</dbReference>
<dbReference type="GO" id="GO:0004046">
    <property type="term" value="F:aminoacylase activity"/>
    <property type="evidence" value="ECO:0007669"/>
    <property type="project" value="TreeGrafter"/>
</dbReference>
<dbReference type="Pfam" id="PF07687">
    <property type="entry name" value="M20_dimer"/>
    <property type="match status" value="1"/>
</dbReference>
<dbReference type="SUPFAM" id="SSF55031">
    <property type="entry name" value="Bacterial exopeptidase dimerisation domain"/>
    <property type="match status" value="1"/>
</dbReference>
<dbReference type="PANTHER" id="PTHR45892">
    <property type="entry name" value="AMINOACYLASE-1"/>
    <property type="match status" value="1"/>
</dbReference>
<dbReference type="InterPro" id="IPR036264">
    <property type="entry name" value="Bact_exopeptidase_dim_dom"/>
</dbReference>
<reference evidence="4" key="1">
    <citation type="journal article" date="2021" name="Sci. Adv.">
        <title>The American lobster genome reveals insights on longevity, neural, and immune adaptations.</title>
        <authorList>
            <person name="Polinski J.M."/>
            <person name="Zimin A.V."/>
            <person name="Clark K.F."/>
            <person name="Kohn A.B."/>
            <person name="Sadowski N."/>
            <person name="Timp W."/>
            <person name="Ptitsyn A."/>
            <person name="Khanna P."/>
            <person name="Romanova D.Y."/>
            <person name="Williams P."/>
            <person name="Greenwood S.J."/>
            <person name="Moroz L.L."/>
            <person name="Walt D.R."/>
            <person name="Bodnar A.G."/>
        </authorList>
    </citation>
    <scope>NUCLEOTIDE SEQUENCE</scope>
    <source>
        <strain evidence="4">GMGI-L3</strain>
    </source>
</reference>
<feature type="binding site" evidence="2">
    <location>
        <position position="32"/>
    </location>
    <ligand>
        <name>Zn(2+)</name>
        <dbReference type="ChEBI" id="CHEBI:29105"/>
        <label>1</label>
    </ligand>
</feature>
<dbReference type="PIRSF" id="PIRSF036696">
    <property type="entry name" value="ACY-1"/>
    <property type="match status" value="1"/>
</dbReference>
<evidence type="ECO:0000259" key="3">
    <source>
        <dbReference type="Pfam" id="PF07687"/>
    </source>
</evidence>
<dbReference type="Gene3D" id="3.30.70.360">
    <property type="match status" value="1"/>
</dbReference>
<evidence type="ECO:0000256" key="2">
    <source>
        <dbReference type="PIRSR" id="PIRSR036696-2"/>
    </source>
</evidence>
<dbReference type="InterPro" id="IPR011650">
    <property type="entry name" value="Peptidase_M20_dimer"/>
</dbReference>
<organism evidence="4 5">
    <name type="scientific">Homarus americanus</name>
    <name type="common">American lobster</name>
    <dbReference type="NCBI Taxonomy" id="6706"/>
    <lineage>
        <taxon>Eukaryota</taxon>
        <taxon>Metazoa</taxon>
        <taxon>Ecdysozoa</taxon>
        <taxon>Arthropoda</taxon>
        <taxon>Crustacea</taxon>
        <taxon>Multicrustacea</taxon>
        <taxon>Malacostraca</taxon>
        <taxon>Eumalacostraca</taxon>
        <taxon>Eucarida</taxon>
        <taxon>Decapoda</taxon>
        <taxon>Pleocyemata</taxon>
        <taxon>Astacidea</taxon>
        <taxon>Nephropoidea</taxon>
        <taxon>Nephropidae</taxon>
        <taxon>Homarus</taxon>
    </lineage>
</organism>
<dbReference type="FunFam" id="3.30.70.360:FF:000005">
    <property type="entry name" value="Putative Aminoacylase-1"/>
    <property type="match status" value="1"/>
</dbReference>
<feature type="active site" description="Proton acceptor" evidence="1">
    <location>
        <position position="4"/>
    </location>
</feature>
<dbReference type="PANTHER" id="PTHR45892:SF1">
    <property type="entry name" value="AMINOACYLASE-1"/>
    <property type="match status" value="1"/>
</dbReference>
<dbReference type="Gene3D" id="1.10.150.900">
    <property type="match status" value="1"/>
</dbReference>
<feature type="domain" description="Peptidase M20 dimerisation" evidence="3">
    <location>
        <begin position="45"/>
        <end position="155"/>
    </location>
</feature>
<dbReference type="EMBL" id="JAHLQT010041065">
    <property type="protein sequence ID" value="KAG7155623.1"/>
    <property type="molecule type" value="Genomic_DNA"/>
</dbReference>